<accession>A0A8J3X117</accession>
<dbReference type="InterPro" id="IPR011852">
    <property type="entry name" value="TRAP_TAXI"/>
</dbReference>
<dbReference type="AlphaFoldDB" id="A0A8J3X117"/>
<sequence length="340" mass="35478">MRSTTGRLVIGTTVLAVTIAGGAGCGGRRSAGGGDTGSGAITCTVDKDTRLSIATGNATGVYYALGNAYALQLKANTGNKVQATAAETGASVQNIQQLVAGEYQIAFSLFDTATDAVQGKASFEGKKQPVRALARIYDNYTHVVVRADAGINSVADMKGKRISTGSPKSGTEVIAQRLLKAAGVDPDKDITPQRLDLTKTIDGMKDGTIDGLVWSGGLPTPAVTDLFTTMGSKVKFIEVTPLLPKLRESNEAYQDGSIPAATYRTATDIPTIVVPNVLLVKEDLDANVACVLAKTLFDKRDDLVKANAAAKGISLETARKTDPVPLHRGAKEALDRLGAK</sequence>
<dbReference type="PROSITE" id="PS51257">
    <property type="entry name" value="PROKAR_LIPOPROTEIN"/>
    <property type="match status" value="1"/>
</dbReference>
<evidence type="ECO:0000313" key="1">
    <source>
        <dbReference type="EMBL" id="GII22924.1"/>
    </source>
</evidence>
<dbReference type="Pfam" id="PF16868">
    <property type="entry name" value="NMT1_3"/>
    <property type="match status" value="1"/>
</dbReference>
<dbReference type="CDD" id="cd13569">
    <property type="entry name" value="PBP2_TAXI_TRAP_like_1"/>
    <property type="match status" value="1"/>
</dbReference>
<dbReference type="SUPFAM" id="SSF53850">
    <property type="entry name" value="Periplasmic binding protein-like II"/>
    <property type="match status" value="1"/>
</dbReference>
<name>A0A8J3X117_9ACTN</name>
<dbReference type="EMBL" id="BOON01000022">
    <property type="protein sequence ID" value="GII22924.1"/>
    <property type="molecule type" value="Genomic_DNA"/>
</dbReference>
<evidence type="ECO:0000313" key="2">
    <source>
        <dbReference type="Proteomes" id="UP000599074"/>
    </source>
</evidence>
<proteinExistence type="predicted"/>
<gene>
    <name evidence="1" type="ORF">Pme01_25210</name>
</gene>
<dbReference type="PANTHER" id="PTHR42941:SF1">
    <property type="entry name" value="SLL1037 PROTEIN"/>
    <property type="match status" value="1"/>
</dbReference>
<dbReference type="Proteomes" id="UP000599074">
    <property type="component" value="Unassembled WGS sequence"/>
</dbReference>
<dbReference type="NCBIfam" id="TIGR02122">
    <property type="entry name" value="TRAP_TAXI"/>
    <property type="match status" value="1"/>
</dbReference>
<protein>
    <submittedName>
        <fullName evidence="1">C4-dicarboxylate ABC transporter substrate-binding protein</fullName>
    </submittedName>
</protein>
<dbReference type="PANTHER" id="PTHR42941">
    <property type="entry name" value="SLL1037 PROTEIN"/>
    <property type="match status" value="1"/>
</dbReference>
<reference evidence="1" key="1">
    <citation type="submission" date="2021-01" db="EMBL/GenBank/DDBJ databases">
        <title>Whole genome shotgun sequence of Planosporangium mesophilum NBRC 109066.</title>
        <authorList>
            <person name="Komaki H."/>
            <person name="Tamura T."/>
        </authorList>
    </citation>
    <scope>NUCLEOTIDE SEQUENCE</scope>
    <source>
        <strain evidence="1">NBRC 109066</strain>
    </source>
</reference>
<dbReference type="Gene3D" id="3.40.190.10">
    <property type="entry name" value="Periplasmic binding protein-like II"/>
    <property type="match status" value="2"/>
</dbReference>
<comment type="caution">
    <text evidence="1">The sequence shown here is derived from an EMBL/GenBank/DDBJ whole genome shotgun (WGS) entry which is preliminary data.</text>
</comment>
<organism evidence="1 2">
    <name type="scientific">Planosporangium mesophilum</name>
    <dbReference type="NCBI Taxonomy" id="689768"/>
    <lineage>
        <taxon>Bacteria</taxon>
        <taxon>Bacillati</taxon>
        <taxon>Actinomycetota</taxon>
        <taxon>Actinomycetes</taxon>
        <taxon>Micromonosporales</taxon>
        <taxon>Micromonosporaceae</taxon>
        <taxon>Planosporangium</taxon>
    </lineage>
</organism>
<keyword evidence="2" id="KW-1185">Reference proteome</keyword>